<evidence type="ECO:0000256" key="3">
    <source>
        <dbReference type="ARBA" id="ARBA00023125"/>
    </source>
</evidence>
<evidence type="ECO:0000256" key="2">
    <source>
        <dbReference type="ARBA" id="ARBA00023015"/>
    </source>
</evidence>
<keyword evidence="3" id="KW-0238">DNA-binding</keyword>
<dbReference type="InterPro" id="IPR005119">
    <property type="entry name" value="LysR_subst-bd"/>
</dbReference>
<dbReference type="SUPFAM" id="SSF53850">
    <property type="entry name" value="Periplasmic binding protein-like II"/>
    <property type="match status" value="1"/>
</dbReference>
<dbReference type="Gene3D" id="3.40.190.290">
    <property type="match status" value="1"/>
</dbReference>
<evidence type="ECO:0000313" key="7">
    <source>
        <dbReference type="Proteomes" id="UP000721844"/>
    </source>
</evidence>
<dbReference type="PANTHER" id="PTHR30537:SF71">
    <property type="entry name" value="TRANSCRIPTIONAL REGULATORY PROTEIN"/>
    <property type="match status" value="1"/>
</dbReference>
<dbReference type="InterPro" id="IPR058163">
    <property type="entry name" value="LysR-type_TF_proteobact-type"/>
</dbReference>
<dbReference type="FunFam" id="1.10.10.10:FF:000001">
    <property type="entry name" value="LysR family transcriptional regulator"/>
    <property type="match status" value="1"/>
</dbReference>
<comment type="similarity">
    <text evidence="1">Belongs to the LysR transcriptional regulatory family.</text>
</comment>
<dbReference type="Pfam" id="PF03466">
    <property type="entry name" value="LysR_substrate"/>
    <property type="match status" value="1"/>
</dbReference>
<evidence type="ECO:0000313" key="6">
    <source>
        <dbReference type="EMBL" id="MCB8881803.1"/>
    </source>
</evidence>
<accession>A0A963Z2S9</accession>
<dbReference type="PROSITE" id="PS50931">
    <property type="entry name" value="HTH_LYSR"/>
    <property type="match status" value="1"/>
</dbReference>
<dbReference type="InterPro" id="IPR036388">
    <property type="entry name" value="WH-like_DNA-bd_sf"/>
</dbReference>
<gene>
    <name evidence="6" type="ORF">ACELLULO517_16265</name>
</gene>
<feature type="domain" description="HTH lysR-type" evidence="5">
    <location>
        <begin position="1"/>
        <end position="53"/>
    </location>
</feature>
<proteinExistence type="inferred from homology"/>
<dbReference type="GO" id="GO:0006351">
    <property type="term" value="P:DNA-templated transcription"/>
    <property type="evidence" value="ECO:0007669"/>
    <property type="project" value="TreeGrafter"/>
</dbReference>
<comment type="caution">
    <text evidence="6">The sequence shown here is derived from an EMBL/GenBank/DDBJ whole genome shotgun (WGS) entry which is preliminary data.</text>
</comment>
<dbReference type="EMBL" id="JAESVA010000005">
    <property type="protein sequence ID" value="MCB8881803.1"/>
    <property type="molecule type" value="Genomic_DNA"/>
</dbReference>
<dbReference type="AlphaFoldDB" id="A0A963Z2S9"/>
<dbReference type="Gene3D" id="1.10.10.10">
    <property type="entry name" value="Winged helix-like DNA-binding domain superfamily/Winged helix DNA-binding domain"/>
    <property type="match status" value="1"/>
</dbReference>
<organism evidence="6 7">
    <name type="scientific">Acidisoma cellulosilyticum</name>
    <dbReference type="NCBI Taxonomy" id="2802395"/>
    <lineage>
        <taxon>Bacteria</taxon>
        <taxon>Pseudomonadati</taxon>
        <taxon>Pseudomonadota</taxon>
        <taxon>Alphaproteobacteria</taxon>
        <taxon>Acetobacterales</taxon>
        <taxon>Acidocellaceae</taxon>
        <taxon>Acidisoma</taxon>
    </lineage>
</organism>
<dbReference type="SUPFAM" id="SSF46785">
    <property type="entry name" value="Winged helix' DNA-binding domain"/>
    <property type="match status" value="1"/>
</dbReference>
<dbReference type="PANTHER" id="PTHR30537">
    <property type="entry name" value="HTH-TYPE TRANSCRIPTIONAL REGULATOR"/>
    <property type="match status" value="1"/>
</dbReference>
<evidence type="ECO:0000256" key="4">
    <source>
        <dbReference type="ARBA" id="ARBA00023163"/>
    </source>
</evidence>
<protein>
    <submittedName>
        <fullName evidence="6">LysR family transcriptional regulator</fullName>
    </submittedName>
</protein>
<reference evidence="6 7" key="1">
    <citation type="journal article" date="2021" name="Microorganisms">
        <title>Acidisoma silvae sp. nov. and Acidisomacellulosilytica sp. nov., Two Acidophilic Bacteria Isolated from Decaying Wood, Hydrolyzing Cellulose and Producing Poly-3-hydroxybutyrate.</title>
        <authorList>
            <person name="Mieszkin S."/>
            <person name="Pouder E."/>
            <person name="Uroz S."/>
            <person name="Simon-Colin C."/>
            <person name="Alain K."/>
        </authorList>
    </citation>
    <scope>NUCLEOTIDE SEQUENCE [LARGE SCALE GENOMIC DNA]</scope>
    <source>
        <strain evidence="6 7">HW T5.17</strain>
    </source>
</reference>
<dbReference type="InterPro" id="IPR036390">
    <property type="entry name" value="WH_DNA-bd_sf"/>
</dbReference>
<dbReference type="Pfam" id="PF00126">
    <property type="entry name" value="HTH_1"/>
    <property type="match status" value="1"/>
</dbReference>
<name>A0A963Z2S9_9PROT</name>
<dbReference type="GO" id="GO:0003700">
    <property type="term" value="F:DNA-binding transcription factor activity"/>
    <property type="evidence" value="ECO:0007669"/>
    <property type="project" value="InterPro"/>
</dbReference>
<keyword evidence="7" id="KW-1185">Reference proteome</keyword>
<sequence length="289" mass="31206">MAAFVRVVEHGGFARAGHVLGLSPSAVSRLITRLEQRLGATLLRRSTRKLALTPEGEQFHARALTILAEIDLAEREIGGARLPSGRIRINSSMSYVAHVLADILPDFLARYPDISLEIIQTDRVADLLKDGSDIAIRAGELPASSLVARSLGETPLVVVAAPSWIERNGMPVDADALSARDRLGFAYARASGDWLRPGESAPARVRVSDGEGIRRLALAGVASARLAEFTVRSAIASRQLIVLPTKTTPTRQEPFHAVYVGQSGQLPARIRVLLDYLAISGRVDRPFRG</sequence>
<evidence type="ECO:0000259" key="5">
    <source>
        <dbReference type="PROSITE" id="PS50931"/>
    </source>
</evidence>
<dbReference type="InterPro" id="IPR000847">
    <property type="entry name" value="LysR_HTH_N"/>
</dbReference>
<keyword evidence="4" id="KW-0804">Transcription</keyword>
<keyword evidence="2" id="KW-0805">Transcription regulation</keyword>
<evidence type="ECO:0000256" key="1">
    <source>
        <dbReference type="ARBA" id="ARBA00009437"/>
    </source>
</evidence>
<dbReference type="Proteomes" id="UP000721844">
    <property type="component" value="Unassembled WGS sequence"/>
</dbReference>
<dbReference type="GO" id="GO:0043565">
    <property type="term" value="F:sequence-specific DNA binding"/>
    <property type="evidence" value="ECO:0007669"/>
    <property type="project" value="TreeGrafter"/>
</dbReference>